<name>A0A1T4XSQ9_9GAMM</name>
<dbReference type="OrthoDB" id="9805563at2"/>
<evidence type="ECO:0008006" key="11">
    <source>
        <dbReference type="Google" id="ProtNLM"/>
    </source>
</evidence>
<feature type="transmembrane region" description="Helical" evidence="8">
    <location>
        <begin position="225"/>
        <end position="245"/>
    </location>
</feature>
<evidence type="ECO:0000313" key="10">
    <source>
        <dbReference type="Proteomes" id="UP000190460"/>
    </source>
</evidence>
<dbReference type="PANTHER" id="PTHR36838:SF4">
    <property type="entry name" value="AUXIN EFFLUX CARRIER FAMILY PROTEIN"/>
    <property type="match status" value="1"/>
</dbReference>
<gene>
    <name evidence="9" type="ORF">SAMN02745130_03395</name>
</gene>
<dbReference type="RefSeq" id="WP_078923835.1">
    <property type="nucleotide sequence ID" value="NZ_FUYB01000022.1"/>
</dbReference>
<keyword evidence="7 8" id="KW-0472">Membrane</keyword>
<feature type="transmembrane region" description="Helical" evidence="8">
    <location>
        <begin position="125"/>
        <end position="147"/>
    </location>
</feature>
<evidence type="ECO:0000256" key="1">
    <source>
        <dbReference type="ARBA" id="ARBA00004651"/>
    </source>
</evidence>
<evidence type="ECO:0000313" key="9">
    <source>
        <dbReference type="EMBL" id="SKA92564.1"/>
    </source>
</evidence>
<dbReference type="InterPro" id="IPR004776">
    <property type="entry name" value="Mem_transp_PIN-like"/>
</dbReference>
<proteinExistence type="inferred from homology"/>
<comment type="subcellular location">
    <subcellularLocation>
        <location evidence="1">Cell membrane</location>
        <topology evidence="1">Multi-pass membrane protein</topology>
    </subcellularLocation>
</comment>
<comment type="similarity">
    <text evidence="2">Belongs to the auxin efflux carrier (TC 2.A.69) family.</text>
</comment>
<evidence type="ECO:0000256" key="4">
    <source>
        <dbReference type="ARBA" id="ARBA00022475"/>
    </source>
</evidence>
<feature type="transmembrane region" description="Helical" evidence="8">
    <location>
        <begin position="39"/>
        <end position="58"/>
    </location>
</feature>
<evidence type="ECO:0000256" key="3">
    <source>
        <dbReference type="ARBA" id="ARBA00022448"/>
    </source>
</evidence>
<dbReference type="STRING" id="92487.SAMN02745130_03395"/>
<keyword evidence="4" id="KW-1003">Cell membrane</keyword>
<reference evidence="9 10" key="1">
    <citation type="submission" date="2017-02" db="EMBL/GenBank/DDBJ databases">
        <authorList>
            <person name="Peterson S.W."/>
        </authorList>
    </citation>
    <scope>NUCLEOTIDE SEQUENCE [LARGE SCALE GENOMIC DNA]</scope>
    <source>
        <strain evidence="9 10">ATCC 49788</strain>
    </source>
</reference>
<feature type="transmembrane region" description="Helical" evidence="8">
    <location>
        <begin position="281"/>
        <end position="302"/>
    </location>
</feature>
<dbReference type="GO" id="GO:0005886">
    <property type="term" value="C:plasma membrane"/>
    <property type="evidence" value="ECO:0007669"/>
    <property type="project" value="UniProtKB-SubCell"/>
</dbReference>
<dbReference type="Proteomes" id="UP000190460">
    <property type="component" value="Unassembled WGS sequence"/>
</dbReference>
<dbReference type="PANTHER" id="PTHR36838">
    <property type="entry name" value="AUXIN EFFLUX CARRIER FAMILY PROTEIN"/>
    <property type="match status" value="1"/>
</dbReference>
<evidence type="ECO:0000256" key="6">
    <source>
        <dbReference type="ARBA" id="ARBA00022989"/>
    </source>
</evidence>
<feature type="transmembrane region" description="Helical" evidence="8">
    <location>
        <begin position="159"/>
        <end position="180"/>
    </location>
</feature>
<organism evidence="9 10">
    <name type="scientific">Thiothrix eikelboomii</name>
    <dbReference type="NCBI Taxonomy" id="92487"/>
    <lineage>
        <taxon>Bacteria</taxon>
        <taxon>Pseudomonadati</taxon>
        <taxon>Pseudomonadota</taxon>
        <taxon>Gammaproteobacteria</taxon>
        <taxon>Thiotrichales</taxon>
        <taxon>Thiotrichaceae</taxon>
        <taxon>Thiothrix</taxon>
    </lineage>
</organism>
<dbReference type="AlphaFoldDB" id="A0A1T4XSQ9"/>
<keyword evidence="3" id="KW-0813">Transport</keyword>
<accession>A0A1T4XSQ9</accession>
<feature type="transmembrane region" description="Helical" evidence="8">
    <location>
        <begin position="251"/>
        <end position="269"/>
    </location>
</feature>
<dbReference type="InterPro" id="IPR038770">
    <property type="entry name" value="Na+/solute_symporter_sf"/>
</dbReference>
<evidence type="ECO:0000256" key="5">
    <source>
        <dbReference type="ARBA" id="ARBA00022692"/>
    </source>
</evidence>
<evidence type="ECO:0000256" key="7">
    <source>
        <dbReference type="ARBA" id="ARBA00023136"/>
    </source>
</evidence>
<feature type="transmembrane region" description="Helical" evidence="8">
    <location>
        <begin position="192"/>
        <end position="213"/>
    </location>
</feature>
<keyword evidence="6 8" id="KW-1133">Transmembrane helix</keyword>
<evidence type="ECO:0000256" key="2">
    <source>
        <dbReference type="ARBA" id="ARBA00010145"/>
    </source>
</evidence>
<dbReference type="EMBL" id="FUYB01000022">
    <property type="protein sequence ID" value="SKA92564.1"/>
    <property type="molecule type" value="Genomic_DNA"/>
</dbReference>
<dbReference type="Gene3D" id="1.20.1530.20">
    <property type="match status" value="1"/>
</dbReference>
<feature type="transmembrane region" description="Helical" evidence="8">
    <location>
        <begin position="65"/>
        <end position="83"/>
    </location>
</feature>
<evidence type="ECO:0000256" key="8">
    <source>
        <dbReference type="SAM" id="Phobius"/>
    </source>
</evidence>
<dbReference type="GO" id="GO:0055085">
    <property type="term" value="P:transmembrane transport"/>
    <property type="evidence" value="ECO:0007669"/>
    <property type="project" value="InterPro"/>
</dbReference>
<protein>
    <recommendedName>
        <fullName evidence="11">Transporter</fullName>
    </recommendedName>
</protein>
<keyword evidence="10" id="KW-1185">Reference proteome</keyword>
<dbReference type="Pfam" id="PF03547">
    <property type="entry name" value="Mem_trans"/>
    <property type="match status" value="1"/>
</dbReference>
<keyword evidence="5 8" id="KW-0812">Transmembrane</keyword>
<sequence length="303" mass="32426">MSLILVTVLPIFSLLMLGYLAKRSGFLPAEFWPYLEKASYYVLLPALLVLNLSQAHIHWSETSRLISGIILIPILAGFLSFPFKAVLNLNAADYTSFFQGVVRFSTYIGLAMAAVFPTPAPTLGALVLAIMIPVVNILCVLVFALFVQKQLKLGMLFKSLATNPLLVACVLGMVLNILPWKLPVIASEVLRQLAQMALPTGLLAVGAGLNLAALRGLHAPFFWSAALKLLIVPLLAWGVAIVLGLDAVSSSILIVFAALPTAPSAYILARQLGGNAELMAGMITGQTLLSLVTLPLILSFLLH</sequence>